<proteinExistence type="predicted"/>
<feature type="compositionally biased region" description="Polar residues" evidence="1">
    <location>
        <begin position="95"/>
        <end position="121"/>
    </location>
</feature>
<name>X8IVL0_9AGAM</name>
<evidence type="ECO:0000256" key="1">
    <source>
        <dbReference type="SAM" id="MobiDB-lite"/>
    </source>
</evidence>
<dbReference type="AlphaFoldDB" id="X8IVL0"/>
<comment type="caution">
    <text evidence="2">The sequence shown here is derived from an EMBL/GenBank/DDBJ whole genome shotgun (WGS) entry which is preliminary data.</text>
</comment>
<gene>
    <name evidence="2" type="ORF">RSOL_032530</name>
</gene>
<feature type="compositionally biased region" description="Pro residues" evidence="1">
    <location>
        <begin position="266"/>
        <end position="275"/>
    </location>
</feature>
<dbReference type="EMBL" id="JATN01000322">
    <property type="protein sequence ID" value="EUC54173.1"/>
    <property type="molecule type" value="Genomic_DNA"/>
</dbReference>
<feature type="compositionally biased region" description="Basic and acidic residues" evidence="1">
    <location>
        <begin position="135"/>
        <end position="165"/>
    </location>
</feature>
<organism evidence="2 3">
    <name type="scientific">Rhizoctonia solani AG-3 Rhs1AP</name>
    <dbReference type="NCBI Taxonomy" id="1086054"/>
    <lineage>
        <taxon>Eukaryota</taxon>
        <taxon>Fungi</taxon>
        <taxon>Dikarya</taxon>
        <taxon>Basidiomycota</taxon>
        <taxon>Agaricomycotina</taxon>
        <taxon>Agaricomycetes</taxon>
        <taxon>Cantharellales</taxon>
        <taxon>Ceratobasidiaceae</taxon>
        <taxon>Rhizoctonia</taxon>
    </lineage>
</organism>
<feature type="compositionally biased region" description="Polar residues" evidence="1">
    <location>
        <begin position="251"/>
        <end position="264"/>
    </location>
</feature>
<protein>
    <submittedName>
        <fullName evidence="2">Uncharacterized protein</fullName>
    </submittedName>
</protein>
<feature type="region of interest" description="Disordered" evidence="1">
    <location>
        <begin position="363"/>
        <end position="395"/>
    </location>
</feature>
<feature type="region of interest" description="Disordered" evidence="1">
    <location>
        <begin position="1"/>
        <end position="209"/>
    </location>
</feature>
<feature type="non-terminal residue" evidence="2">
    <location>
        <position position="487"/>
    </location>
</feature>
<sequence>MPPSRQRSRQAKGQAEPKRRSPRKTNSGQGNGKGKERAVPPEETMPAESGVSPTSTEKRRKRNSTGQTMRDPQGSSRPAKKVRIASMSDPGPSGSGLSENRSSVADPSSTNQPNPGLSSSEPLGDNRPPPAPEPSPREASDAESRPAKRARTDESSEGKTSGDRKGKQKAVPTAEPPINAPSSPYPRNSTAPGPSSHDQSLGASGSHSTGAKLSFWEWSARRSVSVSLHKSTQAGSSPGPHGDTLEGVQPQAPTDPSSEVSNLGPSPLPISPPIIQPTVARSSPPEQAAASDDGGVSDKQGEVDMSLSNTGGEGTEQGLVVLDENSQAHSDEPLAPTLASASADASQVDDMVSNARSVLTQVRSRAETSATVPTASESGPLVSETERERRKQDSRAAVQHAVQVLQGVTGRQMQSPVLPANRLDAGAQQNAATPLATVADSVASAAVGPSVQQSQSQVPVEEIGNRMLDLDLANRAPVRARKPHGPH</sequence>
<feature type="compositionally biased region" description="Polar residues" evidence="1">
    <location>
        <begin position="180"/>
        <end position="209"/>
    </location>
</feature>
<feature type="compositionally biased region" description="Polar residues" evidence="1">
    <location>
        <begin position="64"/>
        <end position="76"/>
    </location>
</feature>
<feature type="region of interest" description="Disordered" evidence="1">
    <location>
        <begin position="221"/>
        <end position="348"/>
    </location>
</feature>
<feature type="compositionally biased region" description="Polar residues" evidence="1">
    <location>
        <begin position="222"/>
        <end position="236"/>
    </location>
</feature>
<feature type="compositionally biased region" description="Low complexity" evidence="1">
    <location>
        <begin position="339"/>
        <end position="348"/>
    </location>
</feature>
<dbReference type="Proteomes" id="UP000030108">
    <property type="component" value="Unassembled WGS sequence"/>
</dbReference>
<evidence type="ECO:0000313" key="2">
    <source>
        <dbReference type="EMBL" id="EUC54173.1"/>
    </source>
</evidence>
<feature type="compositionally biased region" description="Basic residues" evidence="1">
    <location>
        <begin position="1"/>
        <end position="10"/>
    </location>
</feature>
<accession>X8IVL0</accession>
<feature type="compositionally biased region" description="Basic and acidic residues" evidence="1">
    <location>
        <begin position="384"/>
        <end position="394"/>
    </location>
</feature>
<reference evidence="3" key="1">
    <citation type="journal article" date="2014" name="Genome Announc.">
        <title>Draft genome sequence of the plant-pathogenic soil fungus Rhizoctonia solani anastomosis group 3 strain Rhs1AP.</title>
        <authorList>
            <person name="Cubeta M.A."/>
            <person name="Thomas E."/>
            <person name="Dean R.A."/>
            <person name="Jabaji S."/>
            <person name="Neate S.M."/>
            <person name="Tavantzis S."/>
            <person name="Toda T."/>
            <person name="Vilgalys R."/>
            <person name="Bharathan N."/>
            <person name="Fedorova-Abrams N."/>
            <person name="Pakala S.B."/>
            <person name="Pakala S.M."/>
            <person name="Zafar N."/>
            <person name="Joardar V."/>
            <person name="Losada L."/>
            <person name="Nierman W.C."/>
        </authorList>
    </citation>
    <scope>NUCLEOTIDE SEQUENCE [LARGE SCALE GENOMIC DNA]</scope>
    <source>
        <strain evidence="3">AG-3</strain>
    </source>
</reference>
<evidence type="ECO:0000313" key="3">
    <source>
        <dbReference type="Proteomes" id="UP000030108"/>
    </source>
</evidence>
<feature type="compositionally biased region" description="Polar residues" evidence="1">
    <location>
        <begin position="363"/>
        <end position="377"/>
    </location>
</feature>